<name>A0A2K8L926_9PROT</name>
<feature type="domain" description="PAS" evidence="2">
    <location>
        <begin position="81"/>
        <end position="151"/>
    </location>
</feature>
<sequence>MLQRIGFSGLGVILAVLFWPAEALLHVIVYGDESFLENLLSGDANETWMRLMISSTLIGFGFFAQRAFGRQKSLQTRLQKKSERLQEIIDRSYDAYVSADEGGNIIEWNRSAEILFGWPRQKIIGKPLETIIPERMREEHRRGMRQYLENNIGSWLYKPMRTQALHRDGFEFNVEMVVTPLNSEGSIEFFAFIREQTD</sequence>
<protein>
    <submittedName>
        <fullName evidence="3">PAS domain S-box-containing protein</fullName>
    </submittedName>
</protein>
<keyword evidence="1" id="KW-0812">Transmembrane</keyword>
<dbReference type="InterPro" id="IPR013767">
    <property type="entry name" value="PAS_fold"/>
</dbReference>
<evidence type="ECO:0000256" key="1">
    <source>
        <dbReference type="SAM" id="Phobius"/>
    </source>
</evidence>
<dbReference type="SMART" id="SM00091">
    <property type="entry name" value="PAS"/>
    <property type="match status" value="1"/>
</dbReference>
<organism evidence="3 4">
    <name type="scientific">Mariprofundus ferrinatatus</name>
    <dbReference type="NCBI Taxonomy" id="1921087"/>
    <lineage>
        <taxon>Bacteria</taxon>
        <taxon>Pseudomonadati</taxon>
        <taxon>Pseudomonadota</taxon>
        <taxon>Candidatius Mariprofundia</taxon>
        <taxon>Mariprofundales</taxon>
        <taxon>Mariprofundaceae</taxon>
        <taxon>Mariprofundus</taxon>
    </lineage>
</organism>
<dbReference type="CDD" id="cd00130">
    <property type="entry name" value="PAS"/>
    <property type="match status" value="1"/>
</dbReference>
<dbReference type="RefSeq" id="WP_100265752.1">
    <property type="nucleotide sequence ID" value="NZ_CP018800.1"/>
</dbReference>
<dbReference type="AlphaFoldDB" id="A0A2K8L926"/>
<dbReference type="PROSITE" id="PS50112">
    <property type="entry name" value="PAS"/>
    <property type="match status" value="1"/>
</dbReference>
<keyword evidence="1" id="KW-1133">Transmembrane helix</keyword>
<dbReference type="Proteomes" id="UP000231637">
    <property type="component" value="Chromosome"/>
</dbReference>
<dbReference type="Gene3D" id="3.30.450.20">
    <property type="entry name" value="PAS domain"/>
    <property type="match status" value="1"/>
</dbReference>
<feature type="transmembrane region" description="Helical" evidence="1">
    <location>
        <begin position="47"/>
        <end position="68"/>
    </location>
</feature>
<dbReference type="NCBIfam" id="TIGR00229">
    <property type="entry name" value="sensory_box"/>
    <property type="match status" value="1"/>
</dbReference>
<dbReference type="InterPro" id="IPR035965">
    <property type="entry name" value="PAS-like_dom_sf"/>
</dbReference>
<dbReference type="OrthoDB" id="341208at2"/>
<proteinExistence type="predicted"/>
<gene>
    <name evidence="3" type="ORF">Ga0123462_1528</name>
</gene>
<dbReference type="GO" id="GO:0006355">
    <property type="term" value="P:regulation of DNA-templated transcription"/>
    <property type="evidence" value="ECO:0007669"/>
    <property type="project" value="InterPro"/>
</dbReference>
<dbReference type="KEGG" id="mfn:Ga0123462_1528"/>
<dbReference type="SUPFAM" id="SSF55785">
    <property type="entry name" value="PYP-like sensor domain (PAS domain)"/>
    <property type="match status" value="1"/>
</dbReference>
<dbReference type="Pfam" id="PF00989">
    <property type="entry name" value="PAS"/>
    <property type="match status" value="1"/>
</dbReference>
<evidence type="ECO:0000259" key="2">
    <source>
        <dbReference type="PROSITE" id="PS50112"/>
    </source>
</evidence>
<evidence type="ECO:0000313" key="4">
    <source>
        <dbReference type="Proteomes" id="UP000231637"/>
    </source>
</evidence>
<dbReference type="InterPro" id="IPR000014">
    <property type="entry name" value="PAS"/>
</dbReference>
<keyword evidence="1" id="KW-0472">Membrane</keyword>
<reference evidence="3 4" key="1">
    <citation type="submission" date="2016-12" db="EMBL/GenBank/DDBJ databases">
        <title>Isolation and genomic insights into novel planktonic Zetaproteobacteria from stratified waters of the Chesapeake Bay.</title>
        <authorList>
            <person name="McAllister S.M."/>
            <person name="Kato S."/>
            <person name="Chan C.S."/>
            <person name="Chiu B.K."/>
            <person name="Field E.K."/>
        </authorList>
    </citation>
    <scope>NUCLEOTIDE SEQUENCE [LARGE SCALE GENOMIC DNA]</scope>
    <source>
        <strain evidence="3 4">CP-8</strain>
    </source>
</reference>
<accession>A0A2K8L926</accession>
<keyword evidence="4" id="KW-1185">Reference proteome</keyword>
<dbReference type="EMBL" id="CP018800">
    <property type="protein sequence ID" value="ATX82391.1"/>
    <property type="molecule type" value="Genomic_DNA"/>
</dbReference>
<evidence type="ECO:0000313" key="3">
    <source>
        <dbReference type="EMBL" id="ATX82391.1"/>
    </source>
</evidence>